<dbReference type="EMBL" id="LXKA01000176">
    <property type="protein sequence ID" value="OAJ62387.1"/>
    <property type="molecule type" value="Genomic_DNA"/>
</dbReference>
<protein>
    <submittedName>
        <fullName evidence="2">Uncharacterized protein</fullName>
    </submittedName>
</protein>
<organism evidence="2 5">
    <name type="scientific">Paraburkholderia ginsengiterrae</name>
    <dbReference type="NCBI Taxonomy" id="1462993"/>
    <lineage>
        <taxon>Bacteria</taxon>
        <taxon>Pseudomonadati</taxon>
        <taxon>Pseudomonadota</taxon>
        <taxon>Betaproteobacteria</taxon>
        <taxon>Burkholderiales</taxon>
        <taxon>Burkholderiaceae</taxon>
        <taxon>Paraburkholderia</taxon>
    </lineage>
</organism>
<keyword evidence="1" id="KW-0812">Transmembrane</keyword>
<reference evidence="4 5" key="1">
    <citation type="submission" date="2016-04" db="EMBL/GenBank/DDBJ databases">
        <title>Reclassification of Paraburkholderia panaciterrae (Farh et al. 2015) Dobritsa &amp; Samadpour 2016 as a later homotypic synonym of Paraburkholderia ginsengiterrae (Farh et al. 2015) Dobritsa &amp; Samadpour 2016.</title>
        <authorList>
            <person name="Dobritsa A.P."/>
            <person name="Kutumbaka K."/>
            <person name="Samadpour M."/>
        </authorList>
    </citation>
    <scope>NUCLEOTIDE SEQUENCE [LARGE SCALE GENOMIC DNA]</scope>
    <source>
        <strain evidence="2 5">DCY85</strain>
        <strain evidence="3 4">DCY85-1</strain>
    </source>
</reference>
<evidence type="ECO:0000313" key="5">
    <source>
        <dbReference type="Proteomes" id="UP000078116"/>
    </source>
</evidence>
<accession>A0A1A9NA26</accession>
<dbReference type="Proteomes" id="UP000077961">
    <property type="component" value="Unassembled WGS sequence"/>
</dbReference>
<sequence length="148" mass="16616">MVQLMSSSLVLFVVSFVLLSLGEWIGVACSRRAKQFDGDTREDYGVIQTATLTLLPLTIGFSFSMAASRYDLRKSYEEQEANAIETEFVRVSLPSDPDAALSQHDREQSDRAPLAGRVVEFNVEMGEVQKCLLWYSRRDSRVNGKSRA</sequence>
<evidence type="ECO:0000313" key="3">
    <source>
        <dbReference type="EMBL" id="OAJ63057.1"/>
    </source>
</evidence>
<keyword evidence="1" id="KW-1133">Transmembrane helix</keyword>
<evidence type="ECO:0000313" key="4">
    <source>
        <dbReference type="Proteomes" id="UP000077961"/>
    </source>
</evidence>
<comment type="caution">
    <text evidence="2">The sequence shown here is derived from an EMBL/GenBank/DDBJ whole genome shotgun (WGS) entry which is preliminary data.</text>
</comment>
<dbReference type="STRING" id="1462993.A6V36_19640"/>
<feature type="transmembrane region" description="Helical" evidence="1">
    <location>
        <begin position="46"/>
        <end position="67"/>
    </location>
</feature>
<keyword evidence="4" id="KW-1185">Reference proteome</keyword>
<dbReference type="Proteomes" id="UP000078116">
    <property type="component" value="Unassembled WGS sequence"/>
</dbReference>
<gene>
    <name evidence="3" type="ORF">A6V36_19640</name>
    <name evidence="2" type="ORF">A6V37_23485</name>
</gene>
<evidence type="ECO:0000313" key="2">
    <source>
        <dbReference type="EMBL" id="OAJ62387.1"/>
    </source>
</evidence>
<proteinExistence type="predicted"/>
<keyword evidence="1" id="KW-0472">Membrane</keyword>
<evidence type="ECO:0000256" key="1">
    <source>
        <dbReference type="SAM" id="Phobius"/>
    </source>
</evidence>
<name>A0A1A9NA26_9BURK</name>
<dbReference type="AlphaFoldDB" id="A0A1A9NA26"/>
<dbReference type="EMBL" id="LXJZ01000030">
    <property type="protein sequence ID" value="OAJ63057.1"/>
    <property type="molecule type" value="Genomic_DNA"/>
</dbReference>